<protein>
    <submittedName>
        <fullName evidence="3">Transposase</fullName>
    </submittedName>
</protein>
<sequence length="133" mass="14654">MLAADVSPWLRPDAATSPDRSFCHAYGRSEKTKHQMIPGWPYSIVAALETGRTPWTTLLDAVRLEPGADLAQVSAARLLPRGVRLQTPGSSPQRRRTPPRHPASYTCPQPGMFTKSRTRRSEVGLRGRLPVLG</sequence>
<reference evidence="4" key="1">
    <citation type="journal article" date="2019" name="Int. J. Syst. Evol. Microbiol.">
        <title>The Global Catalogue of Microorganisms (GCM) 10K type strain sequencing project: providing services to taxonomists for standard genome sequencing and annotation.</title>
        <authorList>
            <consortium name="The Broad Institute Genomics Platform"/>
            <consortium name="The Broad Institute Genome Sequencing Center for Infectious Disease"/>
            <person name="Wu L."/>
            <person name="Ma J."/>
        </authorList>
    </citation>
    <scope>NUCLEOTIDE SEQUENCE [LARGE SCALE GENOMIC DNA]</scope>
    <source>
        <strain evidence="4">ICMP 6774ER</strain>
    </source>
</reference>
<dbReference type="RefSeq" id="WP_379580635.1">
    <property type="nucleotide sequence ID" value="NZ_JBHUFV010000068.1"/>
</dbReference>
<feature type="region of interest" description="Disordered" evidence="1">
    <location>
        <begin position="81"/>
        <end position="133"/>
    </location>
</feature>
<dbReference type="Pfam" id="PF13546">
    <property type="entry name" value="DDE_5"/>
    <property type="match status" value="1"/>
</dbReference>
<comment type="caution">
    <text evidence="3">The sequence shown here is derived from an EMBL/GenBank/DDBJ whole genome shotgun (WGS) entry which is preliminary data.</text>
</comment>
<accession>A0ABW4TCT6</accession>
<gene>
    <name evidence="3" type="ORF">ACFSKW_44445</name>
</gene>
<name>A0ABW4TCT6_9ACTN</name>
<keyword evidence="4" id="KW-1185">Reference proteome</keyword>
<dbReference type="Proteomes" id="UP001597368">
    <property type="component" value="Unassembled WGS sequence"/>
</dbReference>
<evidence type="ECO:0000256" key="1">
    <source>
        <dbReference type="SAM" id="MobiDB-lite"/>
    </source>
</evidence>
<evidence type="ECO:0000259" key="2">
    <source>
        <dbReference type="Pfam" id="PF13546"/>
    </source>
</evidence>
<evidence type="ECO:0000313" key="3">
    <source>
        <dbReference type="EMBL" id="MFD1938546.1"/>
    </source>
</evidence>
<dbReference type="InterPro" id="IPR038721">
    <property type="entry name" value="IS701-like_DDE_dom"/>
</dbReference>
<evidence type="ECO:0000313" key="4">
    <source>
        <dbReference type="Proteomes" id="UP001597368"/>
    </source>
</evidence>
<dbReference type="EMBL" id="JBHUFV010000068">
    <property type="protein sequence ID" value="MFD1938546.1"/>
    <property type="molecule type" value="Genomic_DNA"/>
</dbReference>
<organism evidence="3 4">
    <name type="scientific">Nonomuraea mangrovi</name>
    <dbReference type="NCBI Taxonomy" id="2316207"/>
    <lineage>
        <taxon>Bacteria</taxon>
        <taxon>Bacillati</taxon>
        <taxon>Actinomycetota</taxon>
        <taxon>Actinomycetes</taxon>
        <taxon>Streptosporangiales</taxon>
        <taxon>Streptosporangiaceae</taxon>
        <taxon>Nonomuraea</taxon>
    </lineage>
</organism>
<proteinExistence type="predicted"/>
<feature type="domain" description="Transposase IS701-like DDE" evidence="2">
    <location>
        <begin position="2"/>
        <end position="70"/>
    </location>
</feature>